<feature type="transmembrane region" description="Helical" evidence="1">
    <location>
        <begin position="55"/>
        <end position="73"/>
    </location>
</feature>
<keyword evidence="1" id="KW-0472">Membrane</keyword>
<evidence type="ECO:0000313" key="2">
    <source>
        <dbReference type="EMBL" id="KAF5316799.1"/>
    </source>
</evidence>
<keyword evidence="1" id="KW-0812">Transmembrane</keyword>
<dbReference type="InterPro" id="IPR038213">
    <property type="entry name" value="IFI6/IFI27-like_sf"/>
</dbReference>
<sequence>MSSAAMSKVTEAMTIMSPDTTRICLTAFEATKDWCLDVPNIDAIKAELLRFYHEVVLQHPYISAAILLLWAFYPLAPFQFIWFFVWVIPKSIVLGILTCLGFEREGVRSDSIASRYQSRRYGAHTPGHSYLSGAQSYGAINHVHVHDVESLNSRRTDARPHPIASFFRGVLRLLLVYAVIVLLLQYGARQK</sequence>
<protein>
    <submittedName>
        <fullName evidence="2">Uncharacterized protein</fullName>
    </submittedName>
</protein>
<accession>A0A8H5EY81</accession>
<dbReference type="AlphaFoldDB" id="A0A8H5EY81"/>
<evidence type="ECO:0000256" key="1">
    <source>
        <dbReference type="SAM" id="Phobius"/>
    </source>
</evidence>
<evidence type="ECO:0000313" key="3">
    <source>
        <dbReference type="Proteomes" id="UP000567179"/>
    </source>
</evidence>
<organism evidence="2 3">
    <name type="scientific">Psilocybe cf. subviscida</name>
    <dbReference type="NCBI Taxonomy" id="2480587"/>
    <lineage>
        <taxon>Eukaryota</taxon>
        <taxon>Fungi</taxon>
        <taxon>Dikarya</taxon>
        <taxon>Basidiomycota</taxon>
        <taxon>Agaricomycotina</taxon>
        <taxon>Agaricomycetes</taxon>
        <taxon>Agaricomycetidae</taxon>
        <taxon>Agaricales</taxon>
        <taxon>Agaricineae</taxon>
        <taxon>Strophariaceae</taxon>
        <taxon>Psilocybe</taxon>
    </lineage>
</organism>
<dbReference type="Proteomes" id="UP000567179">
    <property type="component" value="Unassembled WGS sequence"/>
</dbReference>
<feature type="transmembrane region" description="Helical" evidence="1">
    <location>
        <begin position="169"/>
        <end position="188"/>
    </location>
</feature>
<comment type="caution">
    <text evidence="2">The sequence shown here is derived from an EMBL/GenBank/DDBJ whole genome shotgun (WGS) entry which is preliminary data.</text>
</comment>
<keyword evidence="3" id="KW-1185">Reference proteome</keyword>
<name>A0A8H5EY81_9AGAR</name>
<keyword evidence="1" id="KW-1133">Transmembrane helix</keyword>
<feature type="transmembrane region" description="Helical" evidence="1">
    <location>
        <begin position="79"/>
        <end position="102"/>
    </location>
</feature>
<proteinExistence type="predicted"/>
<dbReference type="Gene3D" id="6.10.110.10">
    <property type="match status" value="1"/>
</dbReference>
<dbReference type="EMBL" id="JAACJJ010000042">
    <property type="protein sequence ID" value="KAF5316799.1"/>
    <property type="molecule type" value="Genomic_DNA"/>
</dbReference>
<gene>
    <name evidence="2" type="ORF">D9619_006730</name>
</gene>
<reference evidence="2 3" key="1">
    <citation type="journal article" date="2020" name="ISME J.">
        <title>Uncovering the hidden diversity of litter-decomposition mechanisms in mushroom-forming fungi.</title>
        <authorList>
            <person name="Floudas D."/>
            <person name="Bentzer J."/>
            <person name="Ahren D."/>
            <person name="Johansson T."/>
            <person name="Persson P."/>
            <person name="Tunlid A."/>
        </authorList>
    </citation>
    <scope>NUCLEOTIDE SEQUENCE [LARGE SCALE GENOMIC DNA]</scope>
    <source>
        <strain evidence="2 3">CBS 101986</strain>
    </source>
</reference>